<gene>
    <name evidence="2" type="ORF">BISU_1421</name>
</gene>
<dbReference type="InterPro" id="IPR001845">
    <property type="entry name" value="HTH_ArsR_DNA-bd_dom"/>
</dbReference>
<sequence length="101" mass="10860">MEDELDPVIHAASRLRIMTALAAIGKDSSLSFAKLSELLGMTPGNLSVHLTKLEKAGYVAIEKTFEGRKPATFVAMTVQGQEAFDRYLAALRKLLGPVGKG</sequence>
<name>A0A087EC00_9BIFI</name>
<evidence type="ECO:0000313" key="2">
    <source>
        <dbReference type="EMBL" id="KFJ05301.1"/>
    </source>
</evidence>
<evidence type="ECO:0000259" key="1">
    <source>
        <dbReference type="SMART" id="SM00418"/>
    </source>
</evidence>
<dbReference type="InterPro" id="IPR036388">
    <property type="entry name" value="WH-like_DNA-bd_sf"/>
</dbReference>
<dbReference type="InterPro" id="IPR027395">
    <property type="entry name" value="WH_DNA-bd_dom"/>
</dbReference>
<dbReference type="InterPro" id="IPR036390">
    <property type="entry name" value="WH_DNA-bd_sf"/>
</dbReference>
<dbReference type="SMART" id="SM00418">
    <property type="entry name" value="HTH_ARSR"/>
    <property type="match status" value="1"/>
</dbReference>
<dbReference type="Pfam" id="PF13601">
    <property type="entry name" value="HTH_34"/>
    <property type="match status" value="1"/>
</dbReference>
<keyword evidence="2" id="KW-0238">DNA-binding</keyword>
<dbReference type="Gene3D" id="1.10.10.10">
    <property type="entry name" value="Winged helix-like DNA-binding domain superfamily/Winged helix DNA-binding domain"/>
    <property type="match status" value="1"/>
</dbReference>
<dbReference type="GO" id="GO:0003677">
    <property type="term" value="F:DNA binding"/>
    <property type="evidence" value="ECO:0007669"/>
    <property type="project" value="UniProtKB-KW"/>
</dbReference>
<dbReference type="PANTHER" id="PTHR37318:SF1">
    <property type="entry name" value="BSL7504 PROTEIN"/>
    <property type="match status" value="1"/>
</dbReference>
<organism evidence="2 3">
    <name type="scientific">Bifidobacterium subtile</name>
    <dbReference type="NCBI Taxonomy" id="77635"/>
    <lineage>
        <taxon>Bacteria</taxon>
        <taxon>Bacillati</taxon>
        <taxon>Actinomycetota</taxon>
        <taxon>Actinomycetes</taxon>
        <taxon>Bifidobacteriales</taxon>
        <taxon>Bifidobacteriaceae</taxon>
        <taxon>Bifidobacterium</taxon>
    </lineage>
</organism>
<dbReference type="RefSeq" id="WP_024464368.1">
    <property type="nucleotide sequence ID" value="NZ_CP062939.1"/>
</dbReference>
<dbReference type="AlphaFoldDB" id="A0A087EC00"/>
<dbReference type="SUPFAM" id="SSF46785">
    <property type="entry name" value="Winged helix' DNA-binding domain"/>
    <property type="match status" value="1"/>
</dbReference>
<keyword evidence="3" id="KW-1185">Reference proteome</keyword>
<dbReference type="InterPro" id="IPR011991">
    <property type="entry name" value="ArsR-like_HTH"/>
</dbReference>
<dbReference type="PANTHER" id="PTHR37318">
    <property type="entry name" value="BSL7504 PROTEIN"/>
    <property type="match status" value="1"/>
</dbReference>
<dbReference type="STRING" id="77635.BISU_1421"/>
<dbReference type="GO" id="GO:0003700">
    <property type="term" value="F:DNA-binding transcription factor activity"/>
    <property type="evidence" value="ECO:0007669"/>
    <property type="project" value="InterPro"/>
</dbReference>
<protein>
    <submittedName>
        <fullName evidence="2">DNA-binding helix-turn-helix protein</fullName>
    </submittedName>
</protein>
<reference evidence="2 3" key="1">
    <citation type="submission" date="2014-03" db="EMBL/GenBank/DDBJ databases">
        <title>Genomics of Bifidobacteria.</title>
        <authorList>
            <person name="Ventura M."/>
            <person name="Milani C."/>
            <person name="Lugli G.A."/>
        </authorList>
    </citation>
    <scope>NUCLEOTIDE SEQUENCE [LARGE SCALE GENOMIC DNA]</scope>
    <source>
        <strain evidence="2 3">LMG 11597</strain>
    </source>
</reference>
<dbReference type="OrthoDB" id="4952043at2"/>
<evidence type="ECO:0000313" key="3">
    <source>
        <dbReference type="Proteomes" id="UP000029055"/>
    </source>
</evidence>
<comment type="caution">
    <text evidence="2">The sequence shown here is derived from an EMBL/GenBank/DDBJ whole genome shotgun (WGS) entry which is preliminary data.</text>
</comment>
<proteinExistence type="predicted"/>
<dbReference type="CDD" id="cd00090">
    <property type="entry name" value="HTH_ARSR"/>
    <property type="match status" value="1"/>
</dbReference>
<accession>A0A087EC00</accession>
<feature type="domain" description="HTH arsR-type" evidence="1">
    <location>
        <begin position="7"/>
        <end position="92"/>
    </location>
</feature>
<dbReference type="EMBL" id="JGZR01000001">
    <property type="protein sequence ID" value="KFJ05301.1"/>
    <property type="molecule type" value="Genomic_DNA"/>
</dbReference>
<dbReference type="Proteomes" id="UP000029055">
    <property type="component" value="Unassembled WGS sequence"/>
</dbReference>
<dbReference type="eggNOG" id="COG1846">
    <property type="taxonomic scope" value="Bacteria"/>
</dbReference>